<feature type="compositionally biased region" description="Basic and acidic residues" evidence="1">
    <location>
        <begin position="248"/>
        <end position="257"/>
    </location>
</feature>
<sequence length="349" mass="38503">MCYKIPHLWSCNHVYAWSPVHCTAATARHLEPTQHCEHLIDPEDPEWKIKEEMVCPDCQRKAESSSEDGGEGAKADAGEKGKEVAGDKALEHELAALERELEDLEMGDLEAALRESAHHHTLLHDTHLEEAKKNSLAEAPEQQSLDAHVQEMSKAKEASVRHWEEELGMGVYRNHERAVQRARLESYRELLEGYRRLKGQLRGDVGEGEGEAGVKEGGEGSGGVEVEAGSSTPRSLSIATTTPKRRWAFQDDEHRELYEDDNDASSARSSTGRVRHASGEGVAVDPAESFVRRPTSHASSRRSSQPAAGEEGAQPGLVLPGDEGDDDGEQRHRRRSLLKRLRPGGGDKK</sequence>
<evidence type="ECO:0000256" key="1">
    <source>
        <dbReference type="SAM" id="MobiDB-lite"/>
    </source>
</evidence>
<comment type="caution">
    <text evidence="2">The sequence shown here is derived from an EMBL/GenBank/DDBJ whole genome shotgun (WGS) entry which is preliminary data.</text>
</comment>
<evidence type="ECO:0000313" key="3">
    <source>
        <dbReference type="Proteomes" id="UP001305779"/>
    </source>
</evidence>
<proteinExistence type="predicted"/>
<feature type="region of interest" description="Disordered" evidence="1">
    <location>
        <begin position="132"/>
        <end position="153"/>
    </location>
</feature>
<keyword evidence="3" id="KW-1185">Reference proteome</keyword>
<reference evidence="2 3" key="1">
    <citation type="journal article" date="2023" name="G3 (Bethesda)">
        <title>A chromosome-level genome assembly of Zasmidium syzygii isolated from banana leaves.</title>
        <authorList>
            <person name="van Westerhoven A.C."/>
            <person name="Mehrabi R."/>
            <person name="Talebi R."/>
            <person name="Steentjes M.B.F."/>
            <person name="Corcolon B."/>
            <person name="Chong P.A."/>
            <person name="Kema G.H.J."/>
            <person name="Seidl M.F."/>
        </authorList>
    </citation>
    <scope>NUCLEOTIDE SEQUENCE [LARGE SCALE GENOMIC DNA]</scope>
    <source>
        <strain evidence="2 3">P124</strain>
    </source>
</reference>
<organism evidence="2 3">
    <name type="scientific">Zasmidium cellare</name>
    <name type="common">Wine cellar mold</name>
    <name type="synonym">Racodium cellare</name>
    <dbReference type="NCBI Taxonomy" id="395010"/>
    <lineage>
        <taxon>Eukaryota</taxon>
        <taxon>Fungi</taxon>
        <taxon>Dikarya</taxon>
        <taxon>Ascomycota</taxon>
        <taxon>Pezizomycotina</taxon>
        <taxon>Dothideomycetes</taxon>
        <taxon>Dothideomycetidae</taxon>
        <taxon>Mycosphaerellales</taxon>
        <taxon>Mycosphaerellaceae</taxon>
        <taxon>Zasmidium</taxon>
    </lineage>
</organism>
<evidence type="ECO:0000313" key="2">
    <source>
        <dbReference type="EMBL" id="KAK4498248.1"/>
    </source>
</evidence>
<dbReference type="Proteomes" id="UP001305779">
    <property type="component" value="Unassembled WGS sequence"/>
</dbReference>
<feature type="region of interest" description="Disordered" evidence="1">
    <location>
        <begin position="60"/>
        <end position="86"/>
    </location>
</feature>
<name>A0ABR0EAB7_ZASCE</name>
<protein>
    <submittedName>
        <fullName evidence="2">Uncharacterized protein</fullName>
    </submittedName>
</protein>
<dbReference type="EMBL" id="JAXOVC010000008">
    <property type="protein sequence ID" value="KAK4498248.1"/>
    <property type="molecule type" value="Genomic_DNA"/>
</dbReference>
<feature type="compositionally biased region" description="Basic and acidic residues" evidence="1">
    <location>
        <begin position="71"/>
        <end position="86"/>
    </location>
</feature>
<accession>A0ABR0EAB7</accession>
<feature type="compositionally biased region" description="Basic residues" evidence="1">
    <location>
        <begin position="331"/>
        <end position="342"/>
    </location>
</feature>
<feature type="region of interest" description="Disordered" evidence="1">
    <location>
        <begin position="202"/>
        <end position="349"/>
    </location>
</feature>
<feature type="compositionally biased region" description="Polar residues" evidence="1">
    <location>
        <begin position="232"/>
        <end position="242"/>
    </location>
</feature>
<feature type="compositionally biased region" description="Polar residues" evidence="1">
    <location>
        <begin position="296"/>
        <end position="306"/>
    </location>
</feature>
<gene>
    <name evidence="2" type="ORF">PRZ48_010905</name>
</gene>